<name>A0A1B0FLM8_GLOMM</name>
<dbReference type="AlphaFoldDB" id="A0A1B0FLM8"/>
<evidence type="ECO:0000313" key="1">
    <source>
        <dbReference type="EnsemblMetazoa" id="GMOY004736-PA"/>
    </source>
</evidence>
<dbReference type="VEuPathDB" id="VectorBase:GMOY004736"/>
<accession>A0A1B0FLM8</accession>
<dbReference type="STRING" id="37546.A0A1B0FLM8"/>
<dbReference type="EMBL" id="CCAG010004427">
    <property type="status" value="NOT_ANNOTATED_CDS"/>
    <property type="molecule type" value="Genomic_DNA"/>
</dbReference>
<reference evidence="1" key="1">
    <citation type="submission" date="2020-05" db="UniProtKB">
        <authorList>
            <consortium name="EnsemblMetazoa"/>
        </authorList>
    </citation>
    <scope>IDENTIFICATION</scope>
    <source>
        <strain evidence="1">Yale</strain>
    </source>
</reference>
<sequence length="146" mass="17142">MTVLLDLKEEHKKTVELATQYSEQAKLKKSAGTLQDTVEGLELDYKKQLDERKGLIRDLMKEMEDKKVEFIAYCRQVEVENDRNMAETQIEYEKCLTTERNETQLWRGRAGVLQKKYDTLTKEVDNLLVEVEVLKEEQIKSQKNIA</sequence>
<dbReference type="EnsemblMetazoa" id="GMOY004736-RA">
    <property type="protein sequence ID" value="GMOY004736-PA"/>
    <property type="gene ID" value="GMOY004736"/>
</dbReference>
<proteinExistence type="predicted"/>
<keyword evidence="2" id="KW-1185">Reference proteome</keyword>
<dbReference type="Proteomes" id="UP000092444">
    <property type="component" value="Unassembled WGS sequence"/>
</dbReference>
<organism evidence="1 2">
    <name type="scientific">Glossina morsitans morsitans</name>
    <name type="common">Savannah tsetse fly</name>
    <dbReference type="NCBI Taxonomy" id="37546"/>
    <lineage>
        <taxon>Eukaryota</taxon>
        <taxon>Metazoa</taxon>
        <taxon>Ecdysozoa</taxon>
        <taxon>Arthropoda</taxon>
        <taxon>Hexapoda</taxon>
        <taxon>Insecta</taxon>
        <taxon>Pterygota</taxon>
        <taxon>Neoptera</taxon>
        <taxon>Endopterygota</taxon>
        <taxon>Diptera</taxon>
        <taxon>Brachycera</taxon>
        <taxon>Muscomorpha</taxon>
        <taxon>Hippoboscoidea</taxon>
        <taxon>Glossinidae</taxon>
        <taxon>Glossina</taxon>
    </lineage>
</organism>
<protein>
    <submittedName>
        <fullName evidence="1">Uncharacterized protein</fullName>
    </submittedName>
</protein>
<evidence type="ECO:0000313" key="2">
    <source>
        <dbReference type="Proteomes" id="UP000092444"/>
    </source>
</evidence>